<feature type="transmembrane region" description="Helical" evidence="1">
    <location>
        <begin position="6"/>
        <end position="30"/>
    </location>
</feature>
<protein>
    <submittedName>
        <fullName evidence="2">Uncharacterized protein</fullName>
    </submittedName>
</protein>
<keyword evidence="1" id="KW-0472">Membrane</keyword>
<dbReference type="EMBL" id="WUEK01000017">
    <property type="protein sequence ID" value="MXG92056.1"/>
    <property type="molecule type" value="Genomic_DNA"/>
</dbReference>
<proteinExistence type="predicted"/>
<dbReference type="Proteomes" id="UP000473325">
    <property type="component" value="Unassembled WGS sequence"/>
</dbReference>
<dbReference type="RefSeq" id="WP_160879989.1">
    <property type="nucleotide sequence ID" value="NZ_WUEK01000017.1"/>
</dbReference>
<accession>A0A6L7F4E3</accession>
<evidence type="ECO:0000313" key="2">
    <source>
        <dbReference type="EMBL" id="MXG92056.1"/>
    </source>
</evidence>
<keyword evidence="3" id="KW-1185">Reference proteome</keyword>
<name>A0A6L7F4E3_9ACTN</name>
<keyword evidence="1" id="KW-1133">Transmembrane helix</keyword>
<dbReference type="AlphaFoldDB" id="A0A6L7F4E3"/>
<reference evidence="2 3" key="1">
    <citation type="submission" date="2019-12" db="EMBL/GenBank/DDBJ databases">
        <authorList>
            <person name="Kun Z."/>
        </authorList>
    </citation>
    <scope>NUCLEOTIDE SEQUENCE [LARGE SCALE GENOMIC DNA]</scope>
    <source>
        <strain evidence="2 3">YIM 123512</strain>
    </source>
</reference>
<keyword evidence="1" id="KW-0812">Transmembrane</keyword>
<gene>
    <name evidence="2" type="ORF">GRQ65_21155</name>
</gene>
<organism evidence="2 3">
    <name type="scientific">Nocardioides flavescens</name>
    <dbReference type="NCBI Taxonomy" id="2691959"/>
    <lineage>
        <taxon>Bacteria</taxon>
        <taxon>Bacillati</taxon>
        <taxon>Actinomycetota</taxon>
        <taxon>Actinomycetes</taxon>
        <taxon>Propionibacteriales</taxon>
        <taxon>Nocardioidaceae</taxon>
        <taxon>Nocardioides</taxon>
    </lineage>
</organism>
<sequence>MTDTSTAALVAASGGVGAFLGASLTTYFNIRTQDRTHRREQLLRDAEVLGPIREYLEILINPERLAVNAPADDQEAKAFYERLISRRDLHLAAMNVMASGHPDANVRAVAKEFANELFNAGHSAGWVLRDPLPVGRLRDAAIQDHQNALELLDELHHLSTAYGDK</sequence>
<evidence type="ECO:0000313" key="3">
    <source>
        <dbReference type="Proteomes" id="UP000473325"/>
    </source>
</evidence>
<comment type="caution">
    <text evidence="2">The sequence shown here is derived from an EMBL/GenBank/DDBJ whole genome shotgun (WGS) entry which is preliminary data.</text>
</comment>
<evidence type="ECO:0000256" key="1">
    <source>
        <dbReference type="SAM" id="Phobius"/>
    </source>
</evidence>